<proteinExistence type="predicted"/>
<dbReference type="RefSeq" id="WP_317137268.1">
    <property type="nucleotide sequence ID" value="NZ_CP043875.1"/>
</dbReference>
<sequence length="150" mass="17005">MEMRRGAFQFGYWWIHVTWAGTIVHKVSFSRTGEEADIPLQLRQYLNGKVNGISPLTSVALESDYPYSKIYREVSKIPYGITKTYSEIAEITKTNPRLVGNAMKRNPTPLIIPCHRVVAKEGIGGFTPDIEIKKSLLLMEQKFSKSLNLS</sequence>
<reference evidence="8 9" key="1">
    <citation type="submission" date="2019-09" db="EMBL/GenBank/DDBJ databases">
        <title>The complete genome of Methanoplanus sp. FWC-SCC4.</title>
        <authorList>
            <person name="Chen S.-C."/>
            <person name="Zhou Y.-Z."/>
            <person name="Lai M.-C."/>
        </authorList>
    </citation>
    <scope>NUCLEOTIDE SEQUENCE [LARGE SCALE GENOMIC DNA]</scope>
    <source>
        <strain evidence="8 9">FWC-SCC4</strain>
    </source>
</reference>
<evidence type="ECO:0000313" key="9">
    <source>
        <dbReference type="Proteomes" id="UP001301797"/>
    </source>
</evidence>
<dbReference type="KEGG" id="mefw:F1737_02820"/>
<dbReference type="AlphaFoldDB" id="A0AA97FCH4"/>
<keyword evidence="5" id="KW-0234">DNA repair</keyword>
<dbReference type="Gene3D" id="1.10.10.10">
    <property type="entry name" value="Winged helix-like DNA-binding domain superfamily/Winged helix DNA-binding domain"/>
    <property type="match status" value="1"/>
</dbReference>
<keyword evidence="3" id="KW-0808">Transferase</keyword>
<evidence type="ECO:0000256" key="1">
    <source>
        <dbReference type="ARBA" id="ARBA00001286"/>
    </source>
</evidence>
<accession>A0AA97FCH4</accession>
<keyword evidence="9" id="KW-1185">Reference proteome</keyword>
<organism evidence="8 9">
    <name type="scientific">Methanochimaera problematica</name>
    <dbReference type="NCBI Taxonomy" id="2609417"/>
    <lineage>
        <taxon>Archaea</taxon>
        <taxon>Methanobacteriati</taxon>
        <taxon>Methanobacteriota</taxon>
        <taxon>Stenosarchaea group</taxon>
        <taxon>Methanomicrobia</taxon>
        <taxon>Methanomicrobiales</taxon>
        <taxon>Methanomicrobiaceae</taxon>
        <taxon>Methanochimaera</taxon>
    </lineage>
</organism>
<dbReference type="Pfam" id="PF01035">
    <property type="entry name" value="DNA_binding_1"/>
    <property type="match status" value="1"/>
</dbReference>
<dbReference type="GeneID" id="85229067"/>
<evidence type="ECO:0000256" key="5">
    <source>
        <dbReference type="ARBA" id="ARBA00023204"/>
    </source>
</evidence>
<evidence type="ECO:0000256" key="3">
    <source>
        <dbReference type="ARBA" id="ARBA00022679"/>
    </source>
</evidence>
<protein>
    <submittedName>
        <fullName evidence="8">Methylated-DNA--[protein]-cysteine S-methyltransferase</fullName>
    </submittedName>
</protein>
<dbReference type="InterPro" id="IPR014048">
    <property type="entry name" value="MethylDNA_cys_MeTrfase_DNA-bd"/>
</dbReference>
<feature type="domain" description="Methylated-DNA-[protein]-cysteine S-methyltransferase DNA binding" evidence="7">
    <location>
        <begin position="68"/>
        <end position="141"/>
    </location>
</feature>
<evidence type="ECO:0000256" key="6">
    <source>
        <dbReference type="ARBA" id="ARBA00049348"/>
    </source>
</evidence>
<keyword evidence="4" id="KW-0227">DNA damage</keyword>
<dbReference type="PANTHER" id="PTHR10815">
    <property type="entry name" value="METHYLATED-DNA--PROTEIN-CYSTEINE METHYLTRANSFERASE"/>
    <property type="match status" value="1"/>
</dbReference>
<comment type="catalytic activity">
    <reaction evidence="6">
        <text>a 6-O-methyl-2'-deoxyguanosine in DNA + L-cysteinyl-[protein] = S-methyl-L-cysteinyl-[protein] + a 2'-deoxyguanosine in DNA</text>
        <dbReference type="Rhea" id="RHEA:24000"/>
        <dbReference type="Rhea" id="RHEA-COMP:10131"/>
        <dbReference type="Rhea" id="RHEA-COMP:10132"/>
        <dbReference type="Rhea" id="RHEA-COMP:11367"/>
        <dbReference type="Rhea" id="RHEA-COMP:11368"/>
        <dbReference type="ChEBI" id="CHEBI:29950"/>
        <dbReference type="ChEBI" id="CHEBI:82612"/>
        <dbReference type="ChEBI" id="CHEBI:85445"/>
        <dbReference type="ChEBI" id="CHEBI:85448"/>
        <dbReference type="EC" id="2.1.1.63"/>
    </reaction>
</comment>
<dbReference type="GO" id="GO:0032259">
    <property type="term" value="P:methylation"/>
    <property type="evidence" value="ECO:0007669"/>
    <property type="project" value="UniProtKB-KW"/>
</dbReference>
<name>A0AA97FCH4_9EURY</name>
<dbReference type="EMBL" id="CP043875">
    <property type="protein sequence ID" value="WOF15694.1"/>
    <property type="molecule type" value="Genomic_DNA"/>
</dbReference>
<keyword evidence="2" id="KW-0489">Methyltransferase</keyword>
<dbReference type="PROSITE" id="PS00374">
    <property type="entry name" value="MGMT"/>
    <property type="match status" value="1"/>
</dbReference>
<dbReference type="CDD" id="cd06445">
    <property type="entry name" value="ATase"/>
    <property type="match status" value="1"/>
</dbReference>
<gene>
    <name evidence="8" type="ORF">F1737_02820</name>
</gene>
<evidence type="ECO:0000313" key="8">
    <source>
        <dbReference type="EMBL" id="WOF15694.1"/>
    </source>
</evidence>
<evidence type="ECO:0000259" key="7">
    <source>
        <dbReference type="Pfam" id="PF01035"/>
    </source>
</evidence>
<comment type="catalytic activity">
    <reaction evidence="1">
        <text>a 4-O-methyl-thymidine in DNA + L-cysteinyl-[protein] = a thymidine in DNA + S-methyl-L-cysteinyl-[protein]</text>
        <dbReference type="Rhea" id="RHEA:53428"/>
        <dbReference type="Rhea" id="RHEA-COMP:10131"/>
        <dbReference type="Rhea" id="RHEA-COMP:10132"/>
        <dbReference type="Rhea" id="RHEA-COMP:13555"/>
        <dbReference type="Rhea" id="RHEA-COMP:13556"/>
        <dbReference type="ChEBI" id="CHEBI:29950"/>
        <dbReference type="ChEBI" id="CHEBI:82612"/>
        <dbReference type="ChEBI" id="CHEBI:137386"/>
        <dbReference type="ChEBI" id="CHEBI:137387"/>
        <dbReference type="EC" id="2.1.1.63"/>
    </reaction>
</comment>
<evidence type="ECO:0000256" key="4">
    <source>
        <dbReference type="ARBA" id="ARBA00022763"/>
    </source>
</evidence>
<dbReference type="GO" id="GO:0003908">
    <property type="term" value="F:methylated-DNA-[protein]-cysteine S-methyltransferase activity"/>
    <property type="evidence" value="ECO:0007669"/>
    <property type="project" value="UniProtKB-EC"/>
</dbReference>
<dbReference type="InterPro" id="IPR036217">
    <property type="entry name" value="MethylDNA_cys_MeTrfase_DNAb"/>
</dbReference>
<dbReference type="GO" id="GO:0006281">
    <property type="term" value="P:DNA repair"/>
    <property type="evidence" value="ECO:0007669"/>
    <property type="project" value="UniProtKB-KW"/>
</dbReference>
<dbReference type="InterPro" id="IPR001497">
    <property type="entry name" value="MethylDNA_cys_MeTrfase_AS"/>
</dbReference>
<dbReference type="InterPro" id="IPR036388">
    <property type="entry name" value="WH-like_DNA-bd_sf"/>
</dbReference>
<dbReference type="Proteomes" id="UP001301797">
    <property type="component" value="Chromosome"/>
</dbReference>
<dbReference type="NCBIfam" id="TIGR00589">
    <property type="entry name" value="ogt"/>
    <property type="match status" value="1"/>
</dbReference>
<dbReference type="SUPFAM" id="SSF46767">
    <property type="entry name" value="Methylated DNA-protein cysteine methyltransferase, C-terminal domain"/>
    <property type="match status" value="1"/>
</dbReference>
<evidence type="ECO:0000256" key="2">
    <source>
        <dbReference type="ARBA" id="ARBA00022603"/>
    </source>
</evidence>
<dbReference type="PANTHER" id="PTHR10815:SF13">
    <property type="entry name" value="METHYLATED-DNA--PROTEIN-CYSTEINE METHYLTRANSFERASE"/>
    <property type="match status" value="1"/>
</dbReference>